<feature type="region of interest" description="Disordered" evidence="5">
    <location>
        <begin position="36"/>
        <end position="58"/>
    </location>
</feature>
<evidence type="ECO:0008006" key="8">
    <source>
        <dbReference type="Google" id="ProtNLM"/>
    </source>
</evidence>
<dbReference type="EMBL" id="JAVHJS010000001">
    <property type="protein sequence ID" value="KAK2868769.1"/>
    <property type="molecule type" value="Genomic_DNA"/>
</dbReference>
<evidence type="ECO:0000256" key="3">
    <source>
        <dbReference type="ARBA" id="ARBA00022490"/>
    </source>
</evidence>
<dbReference type="GO" id="GO:0005737">
    <property type="term" value="C:cytoplasm"/>
    <property type="evidence" value="ECO:0007669"/>
    <property type="project" value="UniProtKB-SubCell"/>
</dbReference>
<reference evidence="6" key="1">
    <citation type="submission" date="2023-08" db="EMBL/GenBank/DDBJ databases">
        <title>Pelteobagrus vachellii genome.</title>
        <authorList>
            <person name="Liu H."/>
        </authorList>
    </citation>
    <scope>NUCLEOTIDE SEQUENCE</scope>
    <source>
        <strain evidence="6">PRFRI_2022a</strain>
        <tissue evidence="6">Muscle</tissue>
    </source>
</reference>
<accession>A0AA88P1E8</accession>
<sequence>MFNSLLKDFEDDPFFSDPFRMHNERMQEMMRNFSEPFRPSVADGRDRGHRQEEGQARSGMAIASDHRNMNFFRSPFATMDNMMTDMRNRMEEMHRNNEILPPDSHTFSSSSFMTYSKVGDEPAKVFKASTETLSAPGGIKETRRAVSDTVTGVEKMSIGHHIDERGHIIEKKRNKKTGEREFNQDFQNMDETEAQAFDDEWEQKVSTFQPAARMSCLEAPRAREAHQAPITSPAHTHRERNTKPAEGKKKTHLSELSIQSANMKKK</sequence>
<protein>
    <recommendedName>
        <fullName evidence="8">Myeloid leukemia factor 1</fullName>
    </recommendedName>
</protein>
<comment type="caution">
    <text evidence="6">The sequence shown here is derived from an EMBL/GenBank/DDBJ whole genome shotgun (WGS) entry which is preliminary data.</text>
</comment>
<organism evidence="6 7">
    <name type="scientific">Tachysurus vachellii</name>
    <name type="common">Darkbarbel catfish</name>
    <name type="synonym">Pelteobagrus vachellii</name>
    <dbReference type="NCBI Taxonomy" id="175792"/>
    <lineage>
        <taxon>Eukaryota</taxon>
        <taxon>Metazoa</taxon>
        <taxon>Chordata</taxon>
        <taxon>Craniata</taxon>
        <taxon>Vertebrata</taxon>
        <taxon>Euteleostomi</taxon>
        <taxon>Actinopterygii</taxon>
        <taxon>Neopterygii</taxon>
        <taxon>Teleostei</taxon>
        <taxon>Ostariophysi</taxon>
        <taxon>Siluriformes</taxon>
        <taxon>Bagridae</taxon>
        <taxon>Tachysurus</taxon>
    </lineage>
</organism>
<feature type="compositionally biased region" description="Basic and acidic residues" evidence="5">
    <location>
        <begin position="239"/>
        <end position="248"/>
    </location>
</feature>
<dbReference type="InterPro" id="IPR019376">
    <property type="entry name" value="Myeloid_leukemia_factor"/>
</dbReference>
<dbReference type="Pfam" id="PF10248">
    <property type="entry name" value="Mlf1IP"/>
    <property type="match status" value="1"/>
</dbReference>
<comment type="subcellular location">
    <subcellularLocation>
        <location evidence="1">Cytoplasm</location>
    </subcellularLocation>
</comment>
<feature type="region of interest" description="Disordered" evidence="5">
    <location>
        <begin position="218"/>
        <end position="266"/>
    </location>
</feature>
<keyword evidence="3" id="KW-0963">Cytoplasm</keyword>
<feature type="compositionally biased region" description="Basic and acidic residues" evidence="5">
    <location>
        <begin position="43"/>
        <end position="55"/>
    </location>
</feature>
<dbReference type="Proteomes" id="UP001187315">
    <property type="component" value="Unassembled WGS sequence"/>
</dbReference>
<evidence type="ECO:0000313" key="7">
    <source>
        <dbReference type="Proteomes" id="UP001187315"/>
    </source>
</evidence>
<dbReference type="AlphaFoldDB" id="A0AA88P1E8"/>
<evidence type="ECO:0000313" key="6">
    <source>
        <dbReference type="EMBL" id="KAK2868769.1"/>
    </source>
</evidence>
<keyword evidence="7" id="KW-1185">Reference proteome</keyword>
<keyword evidence="4" id="KW-0597">Phosphoprotein</keyword>
<name>A0AA88P1E8_TACVA</name>
<evidence type="ECO:0000256" key="5">
    <source>
        <dbReference type="SAM" id="MobiDB-lite"/>
    </source>
</evidence>
<evidence type="ECO:0000256" key="1">
    <source>
        <dbReference type="ARBA" id="ARBA00004496"/>
    </source>
</evidence>
<evidence type="ECO:0000256" key="2">
    <source>
        <dbReference type="ARBA" id="ARBA00008332"/>
    </source>
</evidence>
<feature type="compositionally biased region" description="Polar residues" evidence="5">
    <location>
        <begin position="254"/>
        <end position="266"/>
    </location>
</feature>
<dbReference type="PANTHER" id="PTHR13105">
    <property type="entry name" value="MYELOID LEUKEMIA FACTOR"/>
    <property type="match status" value="1"/>
</dbReference>
<proteinExistence type="inferred from homology"/>
<comment type="similarity">
    <text evidence="2">Belongs to the MLF family.</text>
</comment>
<gene>
    <name evidence="6" type="ORF">Q7C36_000640</name>
</gene>
<evidence type="ECO:0000256" key="4">
    <source>
        <dbReference type="ARBA" id="ARBA00022553"/>
    </source>
</evidence>